<organism evidence="1 2">
    <name type="scientific">Collybiopsis luxurians FD-317 M1</name>
    <dbReference type="NCBI Taxonomy" id="944289"/>
    <lineage>
        <taxon>Eukaryota</taxon>
        <taxon>Fungi</taxon>
        <taxon>Dikarya</taxon>
        <taxon>Basidiomycota</taxon>
        <taxon>Agaricomycotina</taxon>
        <taxon>Agaricomycetes</taxon>
        <taxon>Agaricomycetidae</taxon>
        <taxon>Agaricales</taxon>
        <taxon>Marasmiineae</taxon>
        <taxon>Omphalotaceae</taxon>
        <taxon>Collybiopsis</taxon>
        <taxon>Collybiopsis luxurians</taxon>
    </lineage>
</organism>
<dbReference type="Proteomes" id="UP000053593">
    <property type="component" value="Unassembled WGS sequence"/>
</dbReference>
<gene>
    <name evidence="1" type="ORF">GYMLUDRAFT_904793</name>
</gene>
<dbReference type="EMBL" id="KN834816">
    <property type="protein sequence ID" value="KIK54416.1"/>
    <property type="molecule type" value="Genomic_DNA"/>
</dbReference>
<dbReference type="AlphaFoldDB" id="A0A0D0BI12"/>
<proteinExistence type="predicted"/>
<protein>
    <submittedName>
        <fullName evidence="1">Uncharacterized protein</fullName>
    </submittedName>
</protein>
<dbReference type="HOGENOM" id="CLU_953330_0_0_1"/>
<evidence type="ECO:0000313" key="1">
    <source>
        <dbReference type="EMBL" id="KIK54416.1"/>
    </source>
</evidence>
<evidence type="ECO:0000313" key="2">
    <source>
        <dbReference type="Proteomes" id="UP000053593"/>
    </source>
</evidence>
<reference evidence="1 2" key="1">
    <citation type="submission" date="2014-04" db="EMBL/GenBank/DDBJ databases">
        <title>Evolutionary Origins and Diversification of the Mycorrhizal Mutualists.</title>
        <authorList>
            <consortium name="DOE Joint Genome Institute"/>
            <consortium name="Mycorrhizal Genomics Consortium"/>
            <person name="Kohler A."/>
            <person name="Kuo A."/>
            <person name="Nagy L.G."/>
            <person name="Floudas D."/>
            <person name="Copeland A."/>
            <person name="Barry K.W."/>
            <person name="Cichocki N."/>
            <person name="Veneault-Fourrey C."/>
            <person name="LaButti K."/>
            <person name="Lindquist E.A."/>
            <person name="Lipzen A."/>
            <person name="Lundell T."/>
            <person name="Morin E."/>
            <person name="Murat C."/>
            <person name="Riley R."/>
            <person name="Ohm R."/>
            <person name="Sun H."/>
            <person name="Tunlid A."/>
            <person name="Henrissat B."/>
            <person name="Grigoriev I.V."/>
            <person name="Hibbett D.S."/>
            <person name="Martin F."/>
        </authorList>
    </citation>
    <scope>NUCLEOTIDE SEQUENCE [LARGE SCALE GENOMIC DNA]</scope>
    <source>
        <strain evidence="1 2">FD-317 M1</strain>
    </source>
</reference>
<keyword evidence="2" id="KW-1185">Reference proteome</keyword>
<name>A0A0D0BI12_9AGAR</name>
<accession>A0A0D0BI12</accession>
<sequence length="302" mass="34269">MNVWGQHSKPAVTAQRALLKSTWDTYGPDLRLGTDVVEDGQVVVESYHQNLKTAIELLEPTSIYGLLIMPEAGPDISLSIVDFDSVDGIMKRRIRSGLILRLLIKSVQQRNLEDRAELFRVFSLRPDTAPSLDHLFEVLAMQKLANGFSGTLHSLEGCRDELLKLPRLFIDTFENQCPNNVTMKPNNFYVPLENNNATWDAFCYDGTIGYGFQIRSHDIKEDDLLVLQRCFCAAGVKQAVFVIVTPKGINYRLPTKLECPTYAPCFEFYQLEIDFSEDRNGQIRDYFNSGLGNQQLDGMQME</sequence>